<dbReference type="AlphaFoldDB" id="A0A061EJ63"/>
<dbReference type="EMBL" id="CM001882">
    <property type="protein sequence ID" value="EOY04462.1"/>
    <property type="molecule type" value="Genomic_DNA"/>
</dbReference>
<sequence>MINLQKSSIIFNSNVPALKRCEASVNGEILDALKTVIRIHKSVGESGGVCFRNLGRDAMKVMFRSNAKWWKLEDGYFKVDADGAFMKKSLKCSLGSIDLVLATIVVLPIMVLLKEH</sequence>
<keyword evidence="1" id="KW-1133">Transmembrane helix</keyword>
<evidence type="ECO:0000256" key="1">
    <source>
        <dbReference type="SAM" id="Phobius"/>
    </source>
</evidence>
<dbReference type="InParanoid" id="A0A061EJ63"/>
<gene>
    <name evidence="2" type="ORF">TCM_019704</name>
</gene>
<keyword evidence="1" id="KW-0812">Transmembrane</keyword>
<evidence type="ECO:0000313" key="3">
    <source>
        <dbReference type="Proteomes" id="UP000026915"/>
    </source>
</evidence>
<evidence type="ECO:0000313" key="2">
    <source>
        <dbReference type="EMBL" id="EOY04462.1"/>
    </source>
</evidence>
<organism evidence="2 3">
    <name type="scientific">Theobroma cacao</name>
    <name type="common">Cacao</name>
    <name type="synonym">Cocoa</name>
    <dbReference type="NCBI Taxonomy" id="3641"/>
    <lineage>
        <taxon>Eukaryota</taxon>
        <taxon>Viridiplantae</taxon>
        <taxon>Streptophyta</taxon>
        <taxon>Embryophyta</taxon>
        <taxon>Tracheophyta</taxon>
        <taxon>Spermatophyta</taxon>
        <taxon>Magnoliopsida</taxon>
        <taxon>eudicotyledons</taxon>
        <taxon>Gunneridae</taxon>
        <taxon>Pentapetalae</taxon>
        <taxon>rosids</taxon>
        <taxon>malvids</taxon>
        <taxon>Malvales</taxon>
        <taxon>Malvaceae</taxon>
        <taxon>Byttnerioideae</taxon>
        <taxon>Theobroma</taxon>
    </lineage>
</organism>
<protein>
    <submittedName>
        <fullName evidence="2">Uncharacterized protein</fullName>
    </submittedName>
</protein>
<feature type="transmembrane region" description="Helical" evidence="1">
    <location>
        <begin position="94"/>
        <end position="113"/>
    </location>
</feature>
<dbReference type="HOGENOM" id="CLU_2101343_0_0_1"/>
<dbReference type="Gramene" id="EOY04462">
    <property type="protein sequence ID" value="EOY04462"/>
    <property type="gene ID" value="TCM_019704"/>
</dbReference>
<reference evidence="2 3" key="1">
    <citation type="journal article" date="2013" name="Genome Biol.">
        <title>The genome sequence of the most widely cultivated cacao type and its use to identify candidate genes regulating pod color.</title>
        <authorList>
            <person name="Motamayor J.C."/>
            <person name="Mockaitis K."/>
            <person name="Schmutz J."/>
            <person name="Haiminen N."/>
            <person name="Iii D.L."/>
            <person name="Cornejo O."/>
            <person name="Findley S.D."/>
            <person name="Zheng P."/>
            <person name="Utro F."/>
            <person name="Royaert S."/>
            <person name="Saski C."/>
            <person name="Jenkins J."/>
            <person name="Podicheti R."/>
            <person name="Zhao M."/>
            <person name="Scheffler B.E."/>
            <person name="Stack J.C."/>
            <person name="Feltus F.A."/>
            <person name="Mustiga G.M."/>
            <person name="Amores F."/>
            <person name="Phillips W."/>
            <person name="Marelli J.P."/>
            <person name="May G.D."/>
            <person name="Shapiro H."/>
            <person name="Ma J."/>
            <person name="Bustamante C.D."/>
            <person name="Schnell R.J."/>
            <person name="Main D."/>
            <person name="Gilbert D."/>
            <person name="Parida L."/>
            <person name="Kuhn D.N."/>
        </authorList>
    </citation>
    <scope>NUCLEOTIDE SEQUENCE [LARGE SCALE GENOMIC DNA]</scope>
    <source>
        <strain evidence="3">cv. Matina 1-6</strain>
    </source>
</reference>
<keyword evidence="3" id="KW-1185">Reference proteome</keyword>
<proteinExistence type="predicted"/>
<accession>A0A061EJ63</accession>
<keyword evidence="1" id="KW-0472">Membrane</keyword>
<name>A0A061EJ63_THECC</name>
<dbReference type="Proteomes" id="UP000026915">
    <property type="component" value="Chromosome 4"/>
</dbReference>